<evidence type="ECO:0000256" key="2">
    <source>
        <dbReference type="ARBA" id="ARBA00023125"/>
    </source>
</evidence>
<sequence length="246" mass="26394">MSATVSDAPGSLRPSRRAGLIEQVIEQLRSQITSGAWPVGERIPTETELSQLTATSRNTVREAVQSLVHAGLLERRQGSGTYVLAASELAGAVSRRVADARRLDVLEVRRTLEVGAARLAASRRTPADISKLRELHARRQAARTHGDVEQLVIADVSLHRAIVQASHNPLLVDLYENLLDSLQENVRVNVTVIAPEDDDHSALVEAVISGNAEQAATEAAAFLDALIAGSDRDGLIDLVVCLPVDS</sequence>
<evidence type="ECO:0000256" key="3">
    <source>
        <dbReference type="ARBA" id="ARBA00023163"/>
    </source>
</evidence>
<dbReference type="PROSITE" id="PS50949">
    <property type="entry name" value="HTH_GNTR"/>
    <property type="match status" value="1"/>
</dbReference>
<accession>A0A9X1N9D7</accession>
<dbReference type="Proteomes" id="UP001138997">
    <property type="component" value="Unassembled WGS sequence"/>
</dbReference>
<keyword evidence="6" id="KW-1185">Reference proteome</keyword>
<dbReference type="AlphaFoldDB" id="A0A9X1N9D7"/>
<evidence type="ECO:0000313" key="5">
    <source>
        <dbReference type="EMBL" id="MCD5309980.1"/>
    </source>
</evidence>
<dbReference type="InterPro" id="IPR011711">
    <property type="entry name" value="GntR_C"/>
</dbReference>
<dbReference type="InterPro" id="IPR036390">
    <property type="entry name" value="WH_DNA-bd_sf"/>
</dbReference>
<dbReference type="GO" id="GO:0003700">
    <property type="term" value="F:DNA-binding transcription factor activity"/>
    <property type="evidence" value="ECO:0007669"/>
    <property type="project" value="InterPro"/>
</dbReference>
<organism evidence="5 6">
    <name type="scientific">Kineosporia babensis</name>
    <dbReference type="NCBI Taxonomy" id="499548"/>
    <lineage>
        <taxon>Bacteria</taxon>
        <taxon>Bacillati</taxon>
        <taxon>Actinomycetota</taxon>
        <taxon>Actinomycetes</taxon>
        <taxon>Kineosporiales</taxon>
        <taxon>Kineosporiaceae</taxon>
        <taxon>Kineosporia</taxon>
    </lineage>
</organism>
<dbReference type="EMBL" id="JAJOMB010000002">
    <property type="protein sequence ID" value="MCD5309980.1"/>
    <property type="molecule type" value="Genomic_DNA"/>
</dbReference>
<dbReference type="SUPFAM" id="SSF46785">
    <property type="entry name" value="Winged helix' DNA-binding domain"/>
    <property type="match status" value="1"/>
</dbReference>
<dbReference type="Gene3D" id="1.10.10.10">
    <property type="entry name" value="Winged helix-like DNA-binding domain superfamily/Winged helix DNA-binding domain"/>
    <property type="match status" value="1"/>
</dbReference>
<dbReference type="Pfam" id="PF07729">
    <property type="entry name" value="FCD"/>
    <property type="match status" value="1"/>
</dbReference>
<keyword evidence="1" id="KW-0805">Transcription regulation</keyword>
<evidence type="ECO:0000256" key="1">
    <source>
        <dbReference type="ARBA" id="ARBA00023015"/>
    </source>
</evidence>
<dbReference type="InterPro" id="IPR036388">
    <property type="entry name" value="WH-like_DNA-bd_sf"/>
</dbReference>
<keyword evidence="3" id="KW-0804">Transcription</keyword>
<gene>
    <name evidence="5" type="ORF">LR394_03680</name>
</gene>
<dbReference type="CDD" id="cd07377">
    <property type="entry name" value="WHTH_GntR"/>
    <property type="match status" value="1"/>
</dbReference>
<protein>
    <submittedName>
        <fullName evidence="5">FadR family transcriptional regulator</fullName>
    </submittedName>
</protein>
<dbReference type="Pfam" id="PF00392">
    <property type="entry name" value="GntR"/>
    <property type="match status" value="1"/>
</dbReference>
<dbReference type="PANTHER" id="PTHR43537">
    <property type="entry name" value="TRANSCRIPTIONAL REGULATOR, GNTR FAMILY"/>
    <property type="match status" value="1"/>
</dbReference>
<dbReference type="SMART" id="SM00345">
    <property type="entry name" value="HTH_GNTR"/>
    <property type="match status" value="1"/>
</dbReference>
<dbReference type="PANTHER" id="PTHR43537:SF47">
    <property type="entry name" value="REGULATORY PROTEIN GNTR HTH"/>
    <property type="match status" value="1"/>
</dbReference>
<dbReference type="GO" id="GO:0003677">
    <property type="term" value="F:DNA binding"/>
    <property type="evidence" value="ECO:0007669"/>
    <property type="project" value="UniProtKB-KW"/>
</dbReference>
<proteinExistence type="predicted"/>
<dbReference type="InterPro" id="IPR000524">
    <property type="entry name" value="Tscrpt_reg_HTH_GntR"/>
</dbReference>
<comment type="caution">
    <text evidence="5">The sequence shown here is derived from an EMBL/GenBank/DDBJ whole genome shotgun (WGS) entry which is preliminary data.</text>
</comment>
<feature type="domain" description="HTH gntR-type" evidence="4">
    <location>
        <begin position="18"/>
        <end position="86"/>
    </location>
</feature>
<evidence type="ECO:0000313" key="6">
    <source>
        <dbReference type="Proteomes" id="UP001138997"/>
    </source>
</evidence>
<reference evidence="5" key="1">
    <citation type="submission" date="2021-11" db="EMBL/GenBank/DDBJ databases">
        <title>Streptomyces corallinus and Kineosporia corallina sp. nov., two new coral-derived marine actinobacteria.</title>
        <authorList>
            <person name="Buangrab K."/>
            <person name="Sutthacheep M."/>
            <person name="Yeemin T."/>
            <person name="Harunari E."/>
            <person name="Igarashi Y."/>
            <person name="Sripreechasak P."/>
            <person name="Kanchanasin P."/>
            <person name="Tanasupawat S."/>
            <person name="Phongsopitanun W."/>
        </authorList>
    </citation>
    <scope>NUCLEOTIDE SEQUENCE</scope>
    <source>
        <strain evidence="5">JCM 31032</strain>
    </source>
</reference>
<dbReference type="InterPro" id="IPR008920">
    <property type="entry name" value="TF_FadR/GntR_C"/>
</dbReference>
<dbReference type="Gene3D" id="1.20.120.530">
    <property type="entry name" value="GntR ligand-binding domain-like"/>
    <property type="match status" value="1"/>
</dbReference>
<evidence type="ECO:0000259" key="4">
    <source>
        <dbReference type="PROSITE" id="PS50949"/>
    </source>
</evidence>
<dbReference type="SUPFAM" id="SSF48008">
    <property type="entry name" value="GntR ligand-binding domain-like"/>
    <property type="match status" value="1"/>
</dbReference>
<dbReference type="SMART" id="SM00895">
    <property type="entry name" value="FCD"/>
    <property type="match status" value="1"/>
</dbReference>
<dbReference type="RefSeq" id="WP_231438909.1">
    <property type="nucleotide sequence ID" value="NZ_JAJOMB010000002.1"/>
</dbReference>
<keyword evidence="2" id="KW-0238">DNA-binding</keyword>
<name>A0A9X1N9D7_9ACTN</name>
<dbReference type="PRINTS" id="PR00035">
    <property type="entry name" value="HTHGNTR"/>
</dbReference>